<dbReference type="SUPFAM" id="SSF52980">
    <property type="entry name" value="Restriction endonuclease-like"/>
    <property type="match status" value="1"/>
</dbReference>
<organism evidence="1 2">
    <name type="scientific">Candidatus Eubacterium avistercoris</name>
    <dbReference type="NCBI Taxonomy" id="2838567"/>
    <lineage>
        <taxon>Bacteria</taxon>
        <taxon>Bacillati</taxon>
        <taxon>Bacillota</taxon>
        <taxon>Clostridia</taxon>
        <taxon>Eubacteriales</taxon>
        <taxon>Eubacteriaceae</taxon>
        <taxon>Eubacterium</taxon>
    </lineage>
</organism>
<dbReference type="Proteomes" id="UP000824024">
    <property type="component" value="Unassembled WGS sequence"/>
</dbReference>
<comment type="caution">
    <text evidence="1">The sequence shown here is derived from an EMBL/GenBank/DDBJ whole genome shotgun (WGS) entry which is preliminary data.</text>
</comment>
<gene>
    <name evidence="1" type="ORF">IAA08_03690</name>
</gene>
<evidence type="ECO:0000313" key="2">
    <source>
        <dbReference type="Proteomes" id="UP000824024"/>
    </source>
</evidence>
<proteinExistence type="predicted"/>
<dbReference type="Gene3D" id="3.40.1350.10">
    <property type="match status" value="1"/>
</dbReference>
<dbReference type="EMBL" id="DXCH01000100">
    <property type="protein sequence ID" value="HIZ07023.1"/>
    <property type="molecule type" value="Genomic_DNA"/>
</dbReference>
<dbReference type="InterPro" id="IPR011335">
    <property type="entry name" value="Restrct_endonuc-II-like"/>
</dbReference>
<dbReference type="AlphaFoldDB" id="A0A9D2D1T7"/>
<dbReference type="GO" id="GO:0003676">
    <property type="term" value="F:nucleic acid binding"/>
    <property type="evidence" value="ECO:0007669"/>
    <property type="project" value="InterPro"/>
</dbReference>
<dbReference type="InterPro" id="IPR011856">
    <property type="entry name" value="tRNA_endonuc-like_dom_sf"/>
</dbReference>
<protein>
    <submittedName>
        <fullName evidence="1">DUF1887 family protein</fullName>
    </submittedName>
</protein>
<sequence length="412" mass="47086">MRNMTLVEFYDDKALENISGTLYLKPDKVIYLGSRGNKLKRFTGYCREVLKDLGLKTEVEYRTINPNSLDFMINVLSDILRENEVCEFNLTGGEETVLVALGIVYERFPNRVQIHKINLNTGMFLDMDGDNSHGWDGTVPGLSVENLVRIYGGSVIHSGSAQPGSEDFVWDQKFCKAVRDMWNLCRGDCGRWNIQIANLELAQKYGGQENSLQVNLRKNSEVRFDGDFIHQPLFGKLCERGYIQNFTETDTAYRYAFRDEQIKQCLTKAGMILELAVCLAAKSVKEDGKPFFQDVKSGVYLDWDSALHDTGERVETVNEIDVIMMHNLIPVFASCKNGNMSVDELYKLKVVAERFGLGYARKILVLTDYAGRHQQNFAYIRERAEDMNIMILRDVHQLSIQKLGMELKKICQ</sequence>
<reference evidence="1" key="1">
    <citation type="journal article" date="2021" name="PeerJ">
        <title>Extensive microbial diversity within the chicken gut microbiome revealed by metagenomics and culture.</title>
        <authorList>
            <person name="Gilroy R."/>
            <person name="Ravi A."/>
            <person name="Getino M."/>
            <person name="Pursley I."/>
            <person name="Horton D.L."/>
            <person name="Alikhan N.F."/>
            <person name="Baker D."/>
            <person name="Gharbi K."/>
            <person name="Hall N."/>
            <person name="Watson M."/>
            <person name="Adriaenssens E.M."/>
            <person name="Foster-Nyarko E."/>
            <person name="Jarju S."/>
            <person name="Secka A."/>
            <person name="Antonio M."/>
            <person name="Oren A."/>
            <person name="Chaudhuri R.R."/>
            <person name="La Ragione R."/>
            <person name="Hildebrand F."/>
            <person name="Pallen M.J."/>
        </authorList>
    </citation>
    <scope>NUCLEOTIDE SEQUENCE</scope>
    <source>
        <strain evidence="1">CHK192-9172</strain>
    </source>
</reference>
<reference evidence="1" key="2">
    <citation type="submission" date="2021-04" db="EMBL/GenBank/DDBJ databases">
        <authorList>
            <person name="Gilroy R."/>
        </authorList>
    </citation>
    <scope>NUCLEOTIDE SEQUENCE</scope>
    <source>
        <strain evidence="1">CHK192-9172</strain>
    </source>
</reference>
<evidence type="ECO:0000313" key="1">
    <source>
        <dbReference type="EMBL" id="HIZ07023.1"/>
    </source>
</evidence>
<accession>A0A9D2D1T7</accession>
<name>A0A9D2D1T7_9FIRM</name>